<dbReference type="GO" id="GO:0009252">
    <property type="term" value="P:peptidoglycan biosynthetic process"/>
    <property type="evidence" value="ECO:0007669"/>
    <property type="project" value="UniProtKB-UniRule"/>
</dbReference>
<dbReference type="Pfam" id="PF08245">
    <property type="entry name" value="Mur_ligase_M"/>
    <property type="match status" value="1"/>
</dbReference>
<dbReference type="GO" id="GO:0047480">
    <property type="term" value="F:UDP-N-acetylmuramoyl-tripeptide-D-alanyl-D-alanine ligase activity"/>
    <property type="evidence" value="ECO:0007669"/>
    <property type="project" value="UniProtKB-UniRule"/>
</dbReference>
<dbReference type="Gene3D" id="3.40.1190.10">
    <property type="entry name" value="Mur-like, catalytic domain"/>
    <property type="match status" value="1"/>
</dbReference>
<keyword evidence="4 10" id="KW-0547">Nucleotide-binding</keyword>
<name>A0A3N6W6R5_9ACTN</name>
<evidence type="ECO:0000256" key="2">
    <source>
        <dbReference type="ARBA" id="ARBA00022598"/>
    </source>
</evidence>
<protein>
    <recommendedName>
        <fullName evidence="10 11">UDP-N-acetylmuramoyl-tripeptide--D-alanyl-D-alanine ligase</fullName>
        <ecNumber evidence="10 11">6.3.2.10</ecNumber>
    </recommendedName>
    <alternativeName>
        <fullName evidence="10">D-alanyl-D-alanine-adding enzyme</fullName>
    </alternativeName>
</protein>
<evidence type="ECO:0000256" key="7">
    <source>
        <dbReference type="ARBA" id="ARBA00022984"/>
    </source>
</evidence>
<keyword evidence="7 10" id="KW-0573">Peptidoglycan synthesis</keyword>
<dbReference type="AlphaFoldDB" id="A0A3N6W6R5"/>
<feature type="domain" description="Mur ligase central" evidence="14">
    <location>
        <begin position="110"/>
        <end position="297"/>
    </location>
</feature>
<comment type="pathway">
    <text evidence="10 11">Cell wall biogenesis; peptidoglycan biosynthesis.</text>
</comment>
<feature type="binding site" evidence="10">
    <location>
        <begin position="112"/>
        <end position="118"/>
    </location>
    <ligand>
        <name>ATP</name>
        <dbReference type="ChEBI" id="CHEBI:30616"/>
    </ligand>
</feature>
<evidence type="ECO:0000259" key="12">
    <source>
        <dbReference type="Pfam" id="PF01225"/>
    </source>
</evidence>
<dbReference type="GO" id="GO:0071555">
    <property type="term" value="P:cell wall organization"/>
    <property type="evidence" value="ECO:0007669"/>
    <property type="project" value="UniProtKB-KW"/>
</dbReference>
<feature type="domain" description="Mur ligase C-terminal" evidence="13">
    <location>
        <begin position="320"/>
        <end position="441"/>
    </location>
</feature>
<comment type="function">
    <text evidence="10 11">Involved in cell wall formation. Catalyzes the final step in the synthesis of UDP-N-acetylmuramoyl-pentapeptide, the precursor of murein.</text>
</comment>
<evidence type="ECO:0000256" key="5">
    <source>
        <dbReference type="ARBA" id="ARBA00022840"/>
    </source>
</evidence>
<evidence type="ECO:0000256" key="11">
    <source>
        <dbReference type="RuleBase" id="RU004136"/>
    </source>
</evidence>
<dbReference type="SUPFAM" id="SSF53623">
    <property type="entry name" value="MurD-like peptide ligases, catalytic domain"/>
    <property type="match status" value="1"/>
</dbReference>
<reference evidence="15 16" key="1">
    <citation type="submission" date="2018-11" db="EMBL/GenBank/DDBJ databases">
        <authorList>
            <person name="Li F."/>
        </authorList>
    </citation>
    <scope>NUCLEOTIDE SEQUENCE [LARGE SCALE GENOMIC DNA]</scope>
    <source>
        <strain evidence="15 16">YS17T</strain>
    </source>
</reference>
<dbReference type="PANTHER" id="PTHR43024:SF1">
    <property type="entry name" value="UDP-N-ACETYLMURAMOYL-TRIPEPTIDE--D-ALANYL-D-ALANINE LIGASE"/>
    <property type="match status" value="1"/>
</dbReference>
<keyword evidence="1 10" id="KW-0963">Cytoplasm</keyword>
<gene>
    <name evidence="10" type="primary">murF</name>
    <name evidence="15" type="ORF">EHW97_10860</name>
</gene>
<dbReference type="Gene3D" id="3.40.1390.10">
    <property type="entry name" value="MurE/MurF, N-terminal domain"/>
    <property type="match status" value="1"/>
</dbReference>
<organism evidence="15 16">
    <name type="scientific">Aeromicrobium camelliae</name>
    <dbReference type="NCBI Taxonomy" id="1538144"/>
    <lineage>
        <taxon>Bacteria</taxon>
        <taxon>Bacillati</taxon>
        <taxon>Actinomycetota</taxon>
        <taxon>Actinomycetes</taxon>
        <taxon>Propionibacteriales</taxon>
        <taxon>Nocardioidaceae</taxon>
        <taxon>Aeromicrobium</taxon>
    </lineage>
</organism>
<feature type="domain" description="Mur ligase N-terminal catalytic" evidence="12">
    <location>
        <begin position="30"/>
        <end position="86"/>
    </location>
</feature>
<evidence type="ECO:0000256" key="10">
    <source>
        <dbReference type="HAMAP-Rule" id="MF_02019"/>
    </source>
</evidence>
<dbReference type="HAMAP" id="MF_02019">
    <property type="entry name" value="MurF"/>
    <property type="match status" value="1"/>
</dbReference>
<dbReference type="GO" id="GO:0005737">
    <property type="term" value="C:cytoplasm"/>
    <property type="evidence" value="ECO:0007669"/>
    <property type="project" value="UniProtKB-SubCell"/>
</dbReference>
<dbReference type="EMBL" id="RQJX01000014">
    <property type="protein sequence ID" value="RQN03200.1"/>
    <property type="molecule type" value="Genomic_DNA"/>
</dbReference>
<evidence type="ECO:0000256" key="3">
    <source>
        <dbReference type="ARBA" id="ARBA00022618"/>
    </source>
</evidence>
<dbReference type="Gene3D" id="3.90.190.20">
    <property type="entry name" value="Mur ligase, C-terminal domain"/>
    <property type="match status" value="1"/>
</dbReference>
<keyword evidence="9 10" id="KW-0961">Cell wall biogenesis/degradation</keyword>
<comment type="catalytic activity">
    <reaction evidence="10 11">
        <text>D-alanyl-D-alanine + UDP-N-acetyl-alpha-D-muramoyl-L-alanyl-gamma-D-glutamyl-meso-2,6-diaminopimelate + ATP = UDP-N-acetyl-alpha-D-muramoyl-L-alanyl-gamma-D-glutamyl-meso-2,6-diaminopimeloyl-D-alanyl-D-alanine + ADP + phosphate + H(+)</text>
        <dbReference type="Rhea" id="RHEA:28374"/>
        <dbReference type="ChEBI" id="CHEBI:15378"/>
        <dbReference type="ChEBI" id="CHEBI:30616"/>
        <dbReference type="ChEBI" id="CHEBI:43474"/>
        <dbReference type="ChEBI" id="CHEBI:57822"/>
        <dbReference type="ChEBI" id="CHEBI:61386"/>
        <dbReference type="ChEBI" id="CHEBI:83905"/>
        <dbReference type="ChEBI" id="CHEBI:456216"/>
        <dbReference type="EC" id="6.3.2.10"/>
    </reaction>
</comment>
<dbReference type="SUPFAM" id="SSF53244">
    <property type="entry name" value="MurD-like peptide ligases, peptide-binding domain"/>
    <property type="match status" value="1"/>
</dbReference>
<comment type="similarity">
    <text evidence="10">Belongs to the MurCDEF family. MurF subfamily.</text>
</comment>
<keyword evidence="16" id="KW-1185">Reference proteome</keyword>
<dbReference type="InterPro" id="IPR005863">
    <property type="entry name" value="UDP-N-AcMur_synth"/>
</dbReference>
<dbReference type="Pfam" id="PF02875">
    <property type="entry name" value="Mur_ligase_C"/>
    <property type="match status" value="1"/>
</dbReference>
<dbReference type="Pfam" id="PF01225">
    <property type="entry name" value="Mur_ligase"/>
    <property type="match status" value="1"/>
</dbReference>
<accession>A0A3N6W6R5</accession>
<dbReference type="InterPro" id="IPR013221">
    <property type="entry name" value="Mur_ligase_cen"/>
</dbReference>
<keyword evidence="5 10" id="KW-0067">ATP-binding</keyword>
<evidence type="ECO:0000256" key="1">
    <source>
        <dbReference type="ARBA" id="ARBA00022490"/>
    </source>
</evidence>
<dbReference type="InterPro" id="IPR035911">
    <property type="entry name" value="MurE/MurF_N"/>
</dbReference>
<dbReference type="InterPro" id="IPR036615">
    <property type="entry name" value="Mur_ligase_C_dom_sf"/>
</dbReference>
<evidence type="ECO:0000259" key="13">
    <source>
        <dbReference type="Pfam" id="PF02875"/>
    </source>
</evidence>
<dbReference type="PANTHER" id="PTHR43024">
    <property type="entry name" value="UDP-N-ACETYLMURAMOYL-TRIPEPTIDE--D-ALANYL-D-ALANINE LIGASE"/>
    <property type="match status" value="1"/>
</dbReference>
<evidence type="ECO:0000313" key="16">
    <source>
        <dbReference type="Proteomes" id="UP000275225"/>
    </source>
</evidence>
<dbReference type="InterPro" id="IPR004101">
    <property type="entry name" value="Mur_ligase_C"/>
</dbReference>
<dbReference type="UniPathway" id="UPA00219"/>
<dbReference type="Proteomes" id="UP000275225">
    <property type="component" value="Unassembled WGS sequence"/>
</dbReference>
<keyword evidence="3 10" id="KW-0132">Cell division</keyword>
<dbReference type="GO" id="GO:0008360">
    <property type="term" value="P:regulation of cell shape"/>
    <property type="evidence" value="ECO:0007669"/>
    <property type="project" value="UniProtKB-KW"/>
</dbReference>
<comment type="caution">
    <text evidence="15">The sequence shown here is derived from an EMBL/GenBank/DDBJ whole genome shotgun (WGS) entry which is preliminary data.</text>
</comment>
<keyword evidence="6 10" id="KW-0133">Cell shape</keyword>
<evidence type="ECO:0000313" key="15">
    <source>
        <dbReference type="EMBL" id="RQN03200.1"/>
    </source>
</evidence>
<dbReference type="GO" id="GO:0051301">
    <property type="term" value="P:cell division"/>
    <property type="evidence" value="ECO:0007669"/>
    <property type="project" value="UniProtKB-KW"/>
</dbReference>
<dbReference type="EC" id="6.3.2.10" evidence="10 11"/>
<sequence length="455" mass="46363">MAGLTLGDIASVVDGRLVDAAADVTVDGPVVIDSREVRPGALFAALEGEHVDGHDYAASSIADGAVAVLATRDVDVPSILVDDVTAALAALARHVLDRLREQGNLTVVGITGSAGKTSVKDMLGSVLSAAGPTIAPQGSFNNELGVPLTVLRADEETRYLVVEMGARGIGHIAHLCRIAPPEVGVVLNVGSAHASEFGSPEATAQAKGELVEALPPYGTAVLNADDVRVAAMAARTAARVASFGRAGEDIRFLGAPELDAQGHPHLQVIVDGEEHDLTVPQLGEHQVVNAAAALAAARAAGVSTEDALASLAAAGAGSPMRMERHVREDGLTVLNDAYNANPESMAAALRTLAAVAPGDRGVAVLGAMLELGDASEEHHEVVGRLAATLGVGRVLVVGDEAAPIARGAGSIAEVVPTADAAIRRLMASLRPDQVVLVKASRGERLERVAEALLAD</sequence>
<evidence type="ECO:0000256" key="8">
    <source>
        <dbReference type="ARBA" id="ARBA00023306"/>
    </source>
</evidence>
<evidence type="ECO:0000259" key="14">
    <source>
        <dbReference type="Pfam" id="PF08245"/>
    </source>
</evidence>
<dbReference type="SUPFAM" id="SSF63418">
    <property type="entry name" value="MurE/MurF N-terminal domain"/>
    <property type="match status" value="1"/>
</dbReference>
<comment type="subcellular location">
    <subcellularLocation>
        <location evidence="10 11">Cytoplasm</location>
    </subcellularLocation>
</comment>
<keyword evidence="2 10" id="KW-0436">Ligase</keyword>
<keyword evidence="8 10" id="KW-0131">Cell cycle</keyword>
<dbReference type="NCBIfam" id="TIGR01143">
    <property type="entry name" value="murF"/>
    <property type="match status" value="1"/>
</dbReference>
<dbReference type="InterPro" id="IPR036565">
    <property type="entry name" value="Mur-like_cat_sf"/>
</dbReference>
<dbReference type="GO" id="GO:0008766">
    <property type="term" value="F:UDP-N-acetylmuramoylalanyl-D-glutamyl-2,6-diaminopimelate-D-alanyl-D-alanine ligase activity"/>
    <property type="evidence" value="ECO:0007669"/>
    <property type="project" value="RHEA"/>
</dbReference>
<dbReference type="OrthoDB" id="9800958at2"/>
<proteinExistence type="inferred from homology"/>
<dbReference type="InterPro" id="IPR051046">
    <property type="entry name" value="MurCDEF_CellWall_CoF430Synth"/>
</dbReference>
<evidence type="ECO:0000256" key="9">
    <source>
        <dbReference type="ARBA" id="ARBA00023316"/>
    </source>
</evidence>
<evidence type="ECO:0000256" key="4">
    <source>
        <dbReference type="ARBA" id="ARBA00022741"/>
    </source>
</evidence>
<dbReference type="GO" id="GO:0005524">
    <property type="term" value="F:ATP binding"/>
    <property type="evidence" value="ECO:0007669"/>
    <property type="project" value="UniProtKB-UniRule"/>
</dbReference>
<dbReference type="InterPro" id="IPR000713">
    <property type="entry name" value="Mur_ligase_N"/>
</dbReference>
<evidence type="ECO:0000256" key="6">
    <source>
        <dbReference type="ARBA" id="ARBA00022960"/>
    </source>
</evidence>